<dbReference type="GO" id="GO:0016810">
    <property type="term" value="F:hydrolase activity, acting on carbon-nitrogen (but not peptide) bonds"/>
    <property type="evidence" value="ECO:0007669"/>
    <property type="project" value="InterPro"/>
</dbReference>
<dbReference type="PANTHER" id="PTHR34216:SF3">
    <property type="entry name" value="POLY-BETA-1,6-N-ACETYL-D-GLUCOSAMINE N-DEACETYLASE"/>
    <property type="match status" value="1"/>
</dbReference>
<proteinExistence type="predicted"/>
<evidence type="ECO:0000313" key="5">
    <source>
        <dbReference type="Proteomes" id="UP000231162"/>
    </source>
</evidence>
<feature type="domain" description="NodB homology" evidence="3">
    <location>
        <begin position="59"/>
        <end position="217"/>
    </location>
</feature>
<evidence type="ECO:0000259" key="3">
    <source>
        <dbReference type="PROSITE" id="PS51677"/>
    </source>
</evidence>
<accession>A0A2M6R7L9</accession>
<evidence type="ECO:0000256" key="1">
    <source>
        <dbReference type="ARBA" id="ARBA00004613"/>
    </source>
</evidence>
<organism evidence="4 5">
    <name type="scientific">Candidatus Berkelbacteria bacterium CG10_big_fil_rev_8_21_14_0_10_43_14</name>
    <dbReference type="NCBI Taxonomy" id="1974515"/>
    <lineage>
        <taxon>Bacteria</taxon>
        <taxon>Candidatus Berkelbacteria</taxon>
    </lineage>
</organism>
<protein>
    <submittedName>
        <fullName evidence="4">Polysaccharide deacetylase</fullName>
    </submittedName>
</protein>
<evidence type="ECO:0000313" key="4">
    <source>
        <dbReference type="EMBL" id="PIS06598.1"/>
    </source>
</evidence>
<comment type="subcellular location">
    <subcellularLocation>
        <location evidence="1">Secreted</location>
    </subcellularLocation>
</comment>
<dbReference type="CDD" id="cd10918">
    <property type="entry name" value="CE4_NodB_like_5s_6s"/>
    <property type="match status" value="1"/>
</dbReference>
<keyword evidence="2" id="KW-0732">Signal</keyword>
<dbReference type="InterPro" id="IPR051398">
    <property type="entry name" value="Polysacch_Deacetylase"/>
</dbReference>
<dbReference type="AlphaFoldDB" id="A0A2M6R7L9"/>
<dbReference type="PROSITE" id="PS51677">
    <property type="entry name" value="NODB"/>
    <property type="match status" value="1"/>
</dbReference>
<name>A0A2M6R7L9_9BACT</name>
<dbReference type="Pfam" id="PF01522">
    <property type="entry name" value="Polysacc_deac_1"/>
    <property type="match status" value="1"/>
</dbReference>
<comment type="caution">
    <text evidence="4">The sequence shown here is derived from an EMBL/GenBank/DDBJ whole genome shotgun (WGS) entry which is preliminary data.</text>
</comment>
<dbReference type="PANTHER" id="PTHR34216">
    <property type="match status" value="1"/>
</dbReference>
<reference evidence="5" key="1">
    <citation type="submission" date="2017-09" db="EMBL/GenBank/DDBJ databases">
        <title>Depth-based differentiation of microbial function through sediment-hosted aquifers and enrichment of novel symbionts in the deep terrestrial subsurface.</title>
        <authorList>
            <person name="Probst A.J."/>
            <person name="Ladd B."/>
            <person name="Jarett J.K."/>
            <person name="Geller-Mcgrath D.E."/>
            <person name="Sieber C.M.K."/>
            <person name="Emerson J.B."/>
            <person name="Anantharaman K."/>
            <person name="Thomas B.C."/>
            <person name="Malmstrom R."/>
            <person name="Stieglmeier M."/>
            <person name="Klingl A."/>
            <person name="Woyke T."/>
            <person name="Ryan C.M."/>
            <person name="Banfield J.F."/>
        </authorList>
    </citation>
    <scope>NUCLEOTIDE SEQUENCE [LARGE SCALE GENOMIC DNA]</scope>
</reference>
<dbReference type="InterPro" id="IPR011330">
    <property type="entry name" value="Glyco_hydro/deAcase_b/a-brl"/>
</dbReference>
<dbReference type="GO" id="GO:0005975">
    <property type="term" value="P:carbohydrate metabolic process"/>
    <property type="evidence" value="ECO:0007669"/>
    <property type="project" value="InterPro"/>
</dbReference>
<dbReference type="Gene3D" id="3.20.20.370">
    <property type="entry name" value="Glycoside hydrolase/deacetylase"/>
    <property type="match status" value="1"/>
</dbReference>
<dbReference type="GO" id="GO:0005576">
    <property type="term" value="C:extracellular region"/>
    <property type="evidence" value="ECO:0007669"/>
    <property type="project" value="UniProtKB-SubCell"/>
</dbReference>
<sequence length="217" mass="24145">MYHYIRNNPDPNDTLGDDLSVSHDNFKDQLTYLKSHGFTTVSLDDLVLALTGSRDLPQKPIILTFDDGYDDMYTTAYPLLRDNGMVATSYVVTGFIAKAGYMDERAITELDKSGVVTIGSHTQYHVDLSKQTSKRAATEIIESKKKLEQLLGHTVNHFCYPSGKYTDEVVTAVNGAGYLTATTVDPGNTHTYNDRLTLTRVRIHGNTTIEKFGQLVN</sequence>
<dbReference type="EMBL" id="PEZX01000047">
    <property type="protein sequence ID" value="PIS06598.1"/>
    <property type="molecule type" value="Genomic_DNA"/>
</dbReference>
<evidence type="ECO:0000256" key="2">
    <source>
        <dbReference type="ARBA" id="ARBA00022729"/>
    </source>
</evidence>
<dbReference type="InterPro" id="IPR002509">
    <property type="entry name" value="NODB_dom"/>
</dbReference>
<dbReference type="SUPFAM" id="SSF88713">
    <property type="entry name" value="Glycoside hydrolase/deacetylase"/>
    <property type="match status" value="1"/>
</dbReference>
<gene>
    <name evidence="4" type="ORF">COT79_03815</name>
</gene>
<dbReference type="Proteomes" id="UP000231162">
    <property type="component" value="Unassembled WGS sequence"/>
</dbReference>